<dbReference type="CDD" id="cd03145">
    <property type="entry name" value="GAT1_cyanophycinase"/>
    <property type="match status" value="1"/>
</dbReference>
<evidence type="ECO:0000256" key="3">
    <source>
        <dbReference type="ARBA" id="ARBA00022801"/>
    </source>
</evidence>
<sequence length="432" mass="44845">MHHLTRRLGRLLTTATAAVLVAAVAAPAAHAAAPAPRATAPVGGGQLVLVGGSLSDSNTEIYGEIVRRAGGATAHIGVITAASVPKSQDPDVGTKWESNSEFNGAFYSDLLEKYGAGDAEYIPVDLDHIAAADDPALAAKVRSMTGFFFGGGDQYRLVQVLQRGPKQRDSKVLAAIRAAFEGGAVVAGTSAGAQIQAGADMVTGGESWEGLVAGATPGYFDDATKLGYLPEGGFGFFRSGLLDTHFTAYGREGRAIRLAADTGNRRVFGLDPNTALVVDHAGTASEELSVIGQRGISVLDLAAARTSTDAAGRWAIDGVRWTWLTRGDRYDPRHDRTTAAGDTAYLSPVDRPVAVETDDVFSSLRGTSPGYELIGLARDIVATTQSSASGTTLEHDPQFTVTLTRAADTSARTRDGSTAVAFSGLVLGIHAS</sequence>
<dbReference type="Proteomes" id="UP000019489">
    <property type="component" value="Unassembled WGS sequence"/>
</dbReference>
<feature type="chain" id="PRO_5004924251" evidence="5">
    <location>
        <begin position="32"/>
        <end position="432"/>
    </location>
</feature>
<comment type="similarity">
    <text evidence="1">Belongs to the peptidase S51 family.</text>
</comment>
<evidence type="ECO:0000256" key="4">
    <source>
        <dbReference type="ARBA" id="ARBA00022825"/>
    </source>
</evidence>
<dbReference type="InterPro" id="IPR005320">
    <property type="entry name" value="Peptidase_S51"/>
</dbReference>
<dbReference type="GO" id="GO:0006508">
    <property type="term" value="P:proteolysis"/>
    <property type="evidence" value="ECO:0007669"/>
    <property type="project" value="UniProtKB-KW"/>
</dbReference>
<dbReference type="GO" id="GO:0008236">
    <property type="term" value="F:serine-type peptidase activity"/>
    <property type="evidence" value="ECO:0007669"/>
    <property type="project" value="UniProtKB-KW"/>
</dbReference>
<protein>
    <submittedName>
        <fullName evidence="6">Cyanophycinase</fullName>
    </submittedName>
</protein>
<keyword evidence="2" id="KW-0645">Protease</keyword>
<accession>W9GB88</accession>
<dbReference type="RefSeq" id="WP_051510354.1">
    <property type="nucleotide sequence ID" value="NZ_AWSA01000014.1"/>
</dbReference>
<keyword evidence="7" id="KW-1185">Reference proteome</keyword>
<evidence type="ECO:0000256" key="5">
    <source>
        <dbReference type="SAM" id="SignalP"/>
    </source>
</evidence>
<feature type="signal peptide" evidence="5">
    <location>
        <begin position="1"/>
        <end position="31"/>
    </location>
</feature>
<dbReference type="Pfam" id="PF03575">
    <property type="entry name" value="Peptidase_S51"/>
    <property type="match status" value="1"/>
</dbReference>
<comment type="caution">
    <text evidence="6">The sequence shown here is derived from an EMBL/GenBank/DDBJ whole genome shotgun (WGS) entry which is preliminary data.</text>
</comment>
<dbReference type="EMBL" id="AWSA01000014">
    <property type="protein sequence ID" value="EWT02078.1"/>
    <property type="molecule type" value="Genomic_DNA"/>
</dbReference>
<dbReference type="InterPro" id="IPR029062">
    <property type="entry name" value="Class_I_gatase-like"/>
</dbReference>
<gene>
    <name evidence="6" type="ORF">N865_07260</name>
</gene>
<dbReference type="eggNOG" id="COG4242">
    <property type="taxonomic scope" value="Bacteria"/>
</dbReference>
<dbReference type="OrthoDB" id="9799980at2"/>
<name>W9GB88_9MICO</name>
<dbReference type="SUPFAM" id="SSF52317">
    <property type="entry name" value="Class I glutamine amidotransferase-like"/>
    <property type="match status" value="1"/>
</dbReference>
<organism evidence="6 7">
    <name type="scientific">Intrasporangium oryzae NRRL B-24470</name>
    <dbReference type="NCBI Taxonomy" id="1386089"/>
    <lineage>
        <taxon>Bacteria</taxon>
        <taxon>Bacillati</taxon>
        <taxon>Actinomycetota</taxon>
        <taxon>Actinomycetes</taxon>
        <taxon>Micrococcales</taxon>
        <taxon>Intrasporangiaceae</taxon>
        <taxon>Intrasporangium</taxon>
    </lineage>
</organism>
<evidence type="ECO:0000256" key="2">
    <source>
        <dbReference type="ARBA" id="ARBA00022670"/>
    </source>
</evidence>
<dbReference type="PANTHER" id="PTHR36175:SF1">
    <property type="entry name" value="CYANOPHYCINASE"/>
    <property type="match status" value="1"/>
</dbReference>
<keyword evidence="3" id="KW-0378">Hydrolase</keyword>
<evidence type="ECO:0000313" key="7">
    <source>
        <dbReference type="Proteomes" id="UP000019489"/>
    </source>
</evidence>
<evidence type="ECO:0000313" key="6">
    <source>
        <dbReference type="EMBL" id="EWT02078.1"/>
    </source>
</evidence>
<dbReference type="Gene3D" id="3.40.50.880">
    <property type="match status" value="1"/>
</dbReference>
<dbReference type="PANTHER" id="PTHR36175">
    <property type="entry name" value="CYANOPHYCINASE"/>
    <property type="match status" value="1"/>
</dbReference>
<reference evidence="6 7" key="1">
    <citation type="submission" date="2013-08" db="EMBL/GenBank/DDBJ databases">
        <title>Intrasporangium oryzae NRRL B-24470.</title>
        <authorList>
            <person name="Liu H."/>
            <person name="Wang G."/>
        </authorList>
    </citation>
    <scope>NUCLEOTIDE SEQUENCE [LARGE SCALE GENOMIC DNA]</scope>
    <source>
        <strain evidence="6 7">NRRL B-24470</strain>
    </source>
</reference>
<keyword evidence="5" id="KW-0732">Signal</keyword>
<keyword evidence="4" id="KW-0720">Serine protease</keyword>
<dbReference type="PATRIC" id="fig|1386089.3.peg.1681"/>
<proteinExistence type="inferred from homology"/>
<evidence type="ECO:0000256" key="1">
    <source>
        <dbReference type="ARBA" id="ARBA00006534"/>
    </source>
</evidence>
<dbReference type="AlphaFoldDB" id="W9GB88"/>
<dbReference type="STRING" id="1386089.N865_07260"/>